<dbReference type="Pfam" id="PF24827">
    <property type="entry name" value="AstE_AspA_cat"/>
    <property type="match status" value="1"/>
</dbReference>
<dbReference type="CDD" id="cd06254">
    <property type="entry name" value="M14_ASTE_ASPA-like"/>
    <property type="match status" value="1"/>
</dbReference>
<protein>
    <submittedName>
        <fullName evidence="6">Succinylglutamate desuccinylase/aspartoacylase family protein</fullName>
    </submittedName>
</protein>
<dbReference type="AlphaFoldDB" id="A0A926I8S0"/>
<evidence type="ECO:0000256" key="1">
    <source>
        <dbReference type="ARBA" id="ARBA00001947"/>
    </source>
</evidence>
<keyword evidence="7" id="KW-1185">Reference proteome</keyword>
<dbReference type="GO" id="GO:0016811">
    <property type="term" value="F:hydrolase activity, acting on carbon-nitrogen (but not peptide) bonds, in linear amides"/>
    <property type="evidence" value="ECO:0007669"/>
    <property type="project" value="InterPro"/>
</dbReference>
<accession>A0A926I8S0</accession>
<gene>
    <name evidence="6" type="ORF">H8718_05430</name>
</gene>
<dbReference type="InterPro" id="IPR055438">
    <property type="entry name" value="AstE_AspA_cat"/>
</dbReference>
<evidence type="ECO:0000256" key="3">
    <source>
        <dbReference type="ARBA" id="ARBA00022801"/>
    </source>
</evidence>
<feature type="domain" description="Succinylglutamate desuccinylase/Aspartoacylase catalytic" evidence="5">
    <location>
        <begin position="37"/>
        <end position="221"/>
    </location>
</feature>
<keyword evidence="2" id="KW-0479">Metal-binding</keyword>
<dbReference type="SUPFAM" id="SSF53187">
    <property type="entry name" value="Zn-dependent exopeptidases"/>
    <property type="match status" value="1"/>
</dbReference>
<dbReference type="PANTHER" id="PTHR37326">
    <property type="entry name" value="BLL3975 PROTEIN"/>
    <property type="match status" value="1"/>
</dbReference>
<evidence type="ECO:0000313" key="7">
    <source>
        <dbReference type="Proteomes" id="UP000655830"/>
    </source>
</evidence>
<dbReference type="GO" id="GO:0016788">
    <property type="term" value="F:hydrolase activity, acting on ester bonds"/>
    <property type="evidence" value="ECO:0007669"/>
    <property type="project" value="InterPro"/>
</dbReference>
<sequence length="310" mass="34505">MKLGNTLIEKGQKWQGELKVTDHYSMPIYGICGEEEGKTLVITAGVHGCEYVGVQTARKLWKSLNPREMKGQVILLPLVNQYGFYEGAKQIVPEDGENLNRVFPGKSDGTLTQRIAYVIEKEIYPHADFLIDLHGGDCNEAMEPLVFFPIAAKSLVNEISWEAASYLPVTYRVSSTAKNGLYSYATQKGIPALLLEIGGEGKWQESEVEHCESCIYHLMSYLNILQTNVSKKEQKEIIQAVYDEVGVNGFWYPRVKPGQSVSKGDLLGKICDLEGNDLQQYIAQLDGEVLYHTTALGIKKGDPLIAYGAY</sequence>
<dbReference type="PIRSF" id="PIRSF039012">
    <property type="entry name" value="ASP"/>
    <property type="match status" value="1"/>
</dbReference>
<evidence type="ECO:0000256" key="4">
    <source>
        <dbReference type="ARBA" id="ARBA00022833"/>
    </source>
</evidence>
<evidence type="ECO:0000313" key="6">
    <source>
        <dbReference type="EMBL" id="MBC8578975.1"/>
    </source>
</evidence>
<proteinExistence type="predicted"/>
<dbReference type="InterPro" id="IPR043795">
    <property type="entry name" value="N-alpha-Ac-DABA-like"/>
</dbReference>
<comment type="cofactor">
    <cofactor evidence="1">
        <name>Zn(2+)</name>
        <dbReference type="ChEBI" id="CHEBI:29105"/>
    </cofactor>
</comment>
<evidence type="ECO:0000256" key="2">
    <source>
        <dbReference type="ARBA" id="ARBA00022723"/>
    </source>
</evidence>
<organism evidence="6 7">
    <name type="scientific">Zhenhengia yiwuensis</name>
    <dbReference type="NCBI Taxonomy" id="2763666"/>
    <lineage>
        <taxon>Bacteria</taxon>
        <taxon>Bacillati</taxon>
        <taxon>Bacillota</taxon>
        <taxon>Clostridia</taxon>
        <taxon>Lachnospirales</taxon>
        <taxon>Lachnospiraceae</taxon>
        <taxon>Zhenhengia</taxon>
    </lineage>
</organism>
<reference evidence="6" key="1">
    <citation type="submission" date="2020-08" db="EMBL/GenBank/DDBJ databases">
        <title>Genome public.</title>
        <authorList>
            <person name="Liu C."/>
            <person name="Sun Q."/>
        </authorList>
    </citation>
    <scope>NUCLEOTIDE SEQUENCE</scope>
    <source>
        <strain evidence="6">NSJ-12</strain>
    </source>
</reference>
<comment type="caution">
    <text evidence="6">The sequence shown here is derived from an EMBL/GenBank/DDBJ whole genome shotgun (WGS) entry which is preliminary data.</text>
</comment>
<keyword evidence="3" id="KW-0378">Hydrolase</keyword>
<dbReference type="Proteomes" id="UP000655830">
    <property type="component" value="Unassembled WGS sequence"/>
</dbReference>
<evidence type="ECO:0000259" key="5">
    <source>
        <dbReference type="Pfam" id="PF24827"/>
    </source>
</evidence>
<dbReference type="RefSeq" id="WP_249332142.1">
    <property type="nucleotide sequence ID" value="NZ_JACRSY010000007.1"/>
</dbReference>
<keyword evidence="4" id="KW-0862">Zinc</keyword>
<dbReference type="GO" id="GO:0046872">
    <property type="term" value="F:metal ion binding"/>
    <property type="evidence" value="ECO:0007669"/>
    <property type="project" value="UniProtKB-KW"/>
</dbReference>
<dbReference type="PANTHER" id="PTHR37326:SF1">
    <property type="entry name" value="BLL3975 PROTEIN"/>
    <property type="match status" value="1"/>
</dbReference>
<dbReference type="EMBL" id="JACRSY010000007">
    <property type="protein sequence ID" value="MBC8578975.1"/>
    <property type="molecule type" value="Genomic_DNA"/>
</dbReference>
<name>A0A926I8S0_9FIRM</name>
<dbReference type="InterPro" id="IPR053138">
    <property type="entry name" value="N-alpha-Ac-DABA_deacetylase"/>
</dbReference>
<dbReference type="Gene3D" id="3.40.630.10">
    <property type="entry name" value="Zn peptidases"/>
    <property type="match status" value="1"/>
</dbReference>